<evidence type="ECO:0000313" key="5">
    <source>
        <dbReference type="Proteomes" id="UP000463951"/>
    </source>
</evidence>
<organism evidence="4 5">
    <name type="scientific">Streptomyces antimycoticus</name>
    <dbReference type="NCBI Taxonomy" id="68175"/>
    <lineage>
        <taxon>Bacteria</taxon>
        <taxon>Bacillati</taxon>
        <taxon>Actinomycetota</taxon>
        <taxon>Actinomycetes</taxon>
        <taxon>Kitasatosporales</taxon>
        <taxon>Streptomycetaceae</taxon>
        <taxon>Streptomyces</taxon>
        <taxon>Streptomyces violaceusniger group</taxon>
    </lineage>
</organism>
<dbReference type="InterPro" id="IPR050039">
    <property type="entry name" value="MAB_1171c-like"/>
</dbReference>
<keyword evidence="2" id="KW-0812">Transmembrane</keyword>
<sequence>MSSVLYPAIAAVTLLAFLYKLPVLRSDRSAIQLGLIGNNFLIFVIFLTCTHSVWQRINGLSGIANFSGLFMHVCVVGTTACQQIVILHLAHERQEAWRRLRPRLLAISVGLAVMTLLFFMTKSHEEGPDEFSLTTQNYSAYFTVYLVIYTVNQLDVTVMCWRYAKVASAPWLRRGLYITTFTIPFALVYSTGRLADIIAHQFGATGRAWEPVVGSFISVAALLKTLGWTLPDWGPYLSKAWEPVAARRAFKTLERLHQSLTSHVPDPVIPLDSNERLATRLYRMTVEIRDAQWALRTWMNPAVATVAGRACDIAGITGDDRAAVIEAAQLKSALEAKSQDTLPPACTDNPRAADPGDYPAELSFQRKLARAFTESPVVQDVLKQTTRPTALKEARQ</sequence>
<name>A0A499UJY1_9ACTN</name>
<feature type="transmembrane region" description="Helical" evidence="2">
    <location>
        <begin position="6"/>
        <end position="23"/>
    </location>
</feature>
<accession>A0A499UJY1</accession>
<feature type="transmembrane region" description="Helical" evidence="2">
    <location>
        <begin position="66"/>
        <end position="90"/>
    </location>
</feature>
<feature type="transmembrane region" description="Helical" evidence="2">
    <location>
        <begin position="140"/>
        <end position="163"/>
    </location>
</feature>
<protein>
    <recommendedName>
        <fullName evidence="3">DUF6545 domain-containing protein</fullName>
    </recommendedName>
</protein>
<dbReference type="EMBL" id="AP019620">
    <property type="protein sequence ID" value="BBJ37369.1"/>
    <property type="molecule type" value="Genomic_DNA"/>
</dbReference>
<evidence type="ECO:0000256" key="2">
    <source>
        <dbReference type="SAM" id="Phobius"/>
    </source>
</evidence>
<feature type="transmembrane region" description="Helical" evidence="2">
    <location>
        <begin position="175"/>
        <end position="192"/>
    </location>
</feature>
<reference evidence="4 5" key="1">
    <citation type="journal article" date="2020" name="Int. J. Syst. Evol. Microbiol.">
        <title>Reclassification of Streptomyces castelarensis and Streptomyces sporoclivatus as later heterotypic synonyms of Streptomyces antimycoticus.</title>
        <authorList>
            <person name="Komaki H."/>
            <person name="Tamura T."/>
        </authorList>
    </citation>
    <scope>NUCLEOTIDE SEQUENCE [LARGE SCALE GENOMIC DNA]</scope>
    <source>
        <strain evidence="4 5">NBRC 100767</strain>
    </source>
</reference>
<gene>
    <name evidence="4" type="ORF">SSPO_000870</name>
</gene>
<feature type="transmembrane region" description="Helical" evidence="2">
    <location>
        <begin position="35"/>
        <end position="54"/>
    </location>
</feature>
<evidence type="ECO:0000259" key="3">
    <source>
        <dbReference type="Pfam" id="PF20182"/>
    </source>
</evidence>
<dbReference type="Pfam" id="PF20182">
    <property type="entry name" value="DUF6545"/>
    <property type="match status" value="1"/>
</dbReference>
<feature type="transmembrane region" description="Helical" evidence="2">
    <location>
        <begin position="102"/>
        <end position="120"/>
    </location>
</feature>
<feature type="domain" description="DUF6545" evidence="3">
    <location>
        <begin position="245"/>
        <end position="373"/>
    </location>
</feature>
<evidence type="ECO:0000256" key="1">
    <source>
        <dbReference type="SAM" id="MobiDB-lite"/>
    </source>
</evidence>
<dbReference type="AlphaFoldDB" id="A0A499UJY1"/>
<dbReference type="Proteomes" id="UP000463951">
    <property type="component" value="Chromosome"/>
</dbReference>
<keyword evidence="2" id="KW-0472">Membrane</keyword>
<evidence type="ECO:0000313" key="4">
    <source>
        <dbReference type="EMBL" id="BBJ37369.1"/>
    </source>
</evidence>
<proteinExistence type="predicted"/>
<feature type="region of interest" description="Disordered" evidence="1">
    <location>
        <begin position="337"/>
        <end position="359"/>
    </location>
</feature>
<keyword evidence="2" id="KW-1133">Transmembrane helix</keyword>
<dbReference type="NCBIfam" id="NF042915">
    <property type="entry name" value="MAB_1171c_fam"/>
    <property type="match status" value="1"/>
</dbReference>
<dbReference type="InterPro" id="IPR046675">
    <property type="entry name" value="DUF6545"/>
</dbReference>